<dbReference type="InterPro" id="IPR017853">
    <property type="entry name" value="GH"/>
</dbReference>
<keyword evidence="8" id="KW-0624">Polysaccharide degradation</keyword>
<dbReference type="GO" id="GO:0008061">
    <property type="term" value="F:chitin binding"/>
    <property type="evidence" value="ECO:0007669"/>
    <property type="project" value="InterPro"/>
</dbReference>
<evidence type="ECO:0000256" key="1">
    <source>
        <dbReference type="ARBA" id="ARBA00000822"/>
    </source>
</evidence>
<keyword evidence="11" id="KW-0732">Signal</keyword>
<dbReference type="PROSITE" id="PS01095">
    <property type="entry name" value="GH18_1"/>
    <property type="match status" value="1"/>
</dbReference>
<gene>
    <name evidence="13" type="ORF">BP6252_04927</name>
</gene>
<feature type="chain" id="PRO_5017612522" description="chitinase" evidence="11">
    <location>
        <begin position="20"/>
        <end position="1172"/>
    </location>
</feature>
<dbReference type="Proteomes" id="UP000256645">
    <property type="component" value="Unassembled WGS sequence"/>
</dbReference>
<evidence type="ECO:0000313" key="14">
    <source>
        <dbReference type="Proteomes" id="UP000256645"/>
    </source>
</evidence>
<evidence type="ECO:0000313" key="13">
    <source>
        <dbReference type="EMBL" id="RDW80289.1"/>
    </source>
</evidence>
<comment type="similarity">
    <text evidence="2">Belongs to the glycosyl hydrolase 18 family. Chitinase class V subfamily.</text>
</comment>
<dbReference type="Gene3D" id="3.20.20.80">
    <property type="entry name" value="Glycosidases"/>
    <property type="match status" value="1"/>
</dbReference>
<dbReference type="GO" id="GO:0008843">
    <property type="term" value="F:endochitinase activity"/>
    <property type="evidence" value="ECO:0007669"/>
    <property type="project" value="UniProtKB-EC"/>
</dbReference>
<keyword evidence="4 9" id="KW-0378">Hydrolase</keyword>
<dbReference type="InterPro" id="IPR001223">
    <property type="entry name" value="Glyco_hydro18_cat"/>
</dbReference>
<dbReference type="InterPro" id="IPR029070">
    <property type="entry name" value="Chitinase_insertion_sf"/>
</dbReference>
<evidence type="ECO:0000256" key="4">
    <source>
        <dbReference type="ARBA" id="ARBA00022801"/>
    </source>
</evidence>
<proteinExistence type="inferred from homology"/>
<dbReference type="InterPro" id="IPR001579">
    <property type="entry name" value="Glyco_hydro_18_chit_AS"/>
</dbReference>
<dbReference type="EMBL" id="PDLM01000004">
    <property type="protein sequence ID" value="RDW80289.1"/>
    <property type="molecule type" value="Genomic_DNA"/>
</dbReference>
<dbReference type="SUPFAM" id="SSF54556">
    <property type="entry name" value="Chitinase insertion domain"/>
    <property type="match status" value="1"/>
</dbReference>
<dbReference type="PANTHER" id="PTHR11177:SF333">
    <property type="entry name" value="CHITINASE"/>
    <property type="match status" value="1"/>
</dbReference>
<evidence type="ECO:0000256" key="2">
    <source>
        <dbReference type="ARBA" id="ARBA00008682"/>
    </source>
</evidence>
<evidence type="ECO:0000256" key="5">
    <source>
        <dbReference type="ARBA" id="ARBA00023024"/>
    </source>
</evidence>
<keyword evidence="5" id="KW-0146">Chitin degradation</keyword>
<dbReference type="EC" id="3.2.1.14" evidence="3"/>
<dbReference type="PANTHER" id="PTHR11177">
    <property type="entry name" value="CHITINASE"/>
    <property type="match status" value="1"/>
</dbReference>
<feature type="region of interest" description="Disordered" evidence="10">
    <location>
        <begin position="1130"/>
        <end position="1172"/>
    </location>
</feature>
<dbReference type="InterPro" id="IPR050314">
    <property type="entry name" value="Glycosyl_Hydrlase_18"/>
</dbReference>
<name>A0A3D8S1Y4_9HELO</name>
<organism evidence="13 14">
    <name type="scientific">Coleophoma cylindrospora</name>
    <dbReference type="NCBI Taxonomy" id="1849047"/>
    <lineage>
        <taxon>Eukaryota</taxon>
        <taxon>Fungi</taxon>
        <taxon>Dikarya</taxon>
        <taxon>Ascomycota</taxon>
        <taxon>Pezizomycotina</taxon>
        <taxon>Leotiomycetes</taxon>
        <taxon>Helotiales</taxon>
        <taxon>Dermateaceae</taxon>
        <taxon>Coleophoma</taxon>
    </lineage>
</organism>
<keyword evidence="7 9" id="KW-0326">Glycosidase</keyword>
<protein>
    <recommendedName>
        <fullName evidence="3">chitinase</fullName>
        <ecNumber evidence="3">3.2.1.14</ecNumber>
    </recommendedName>
</protein>
<evidence type="ECO:0000256" key="6">
    <source>
        <dbReference type="ARBA" id="ARBA00023277"/>
    </source>
</evidence>
<accession>A0A3D8S1Y4</accession>
<keyword evidence="14" id="KW-1185">Reference proteome</keyword>
<dbReference type="SMART" id="SM00636">
    <property type="entry name" value="Glyco_18"/>
    <property type="match status" value="1"/>
</dbReference>
<dbReference type="PROSITE" id="PS51910">
    <property type="entry name" value="GH18_2"/>
    <property type="match status" value="1"/>
</dbReference>
<feature type="region of interest" description="Disordered" evidence="10">
    <location>
        <begin position="804"/>
        <end position="826"/>
    </location>
</feature>
<dbReference type="Gene3D" id="3.10.50.10">
    <property type="match status" value="1"/>
</dbReference>
<evidence type="ECO:0000256" key="9">
    <source>
        <dbReference type="RuleBase" id="RU000489"/>
    </source>
</evidence>
<comment type="caution">
    <text evidence="13">The sequence shown here is derived from an EMBL/GenBank/DDBJ whole genome shotgun (WGS) entry which is preliminary data.</text>
</comment>
<dbReference type="Pfam" id="PF00704">
    <property type="entry name" value="Glyco_hydro_18"/>
    <property type="match status" value="1"/>
</dbReference>
<feature type="signal peptide" evidence="11">
    <location>
        <begin position="1"/>
        <end position="19"/>
    </location>
</feature>
<dbReference type="STRING" id="1849047.A0A3D8S1Y4"/>
<dbReference type="AlphaFoldDB" id="A0A3D8S1Y4"/>
<evidence type="ECO:0000256" key="8">
    <source>
        <dbReference type="ARBA" id="ARBA00023326"/>
    </source>
</evidence>
<evidence type="ECO:0000259" key="12">
    <source>
        <dbReference type="PROSITE" id="PS51910"/>
    </source>
</evidence>
<reference evidence="13 14" key="1">
    <citation type="journal article" date="2018" name="IMA Fungus">
        <title>IMA Genome-F 9: Draft genome sequence of Annulohypoxylon stygium, Aspergillus mulundensis, Berkeleyomyces basicola (syn. Thielaviopsis basicola), Ceratocystis smalleyi, two Cercospora beticola strains, Coleophoma cylindrospora, Fusarium fracticaudum, Phialophora cf. hyalina, and Morchella septimelata.</title>
        <authorList>
            <person name="Wingfield B.D."/>
            <person name="Bills G.F."/>
            <person name="Dong Y."/>
            <person name="Huang W."/>
            <person name="Nel W.J."/>
            <person name="Swalarsk-Parry B.S."/>
            <person name="Vaghefi N."/>
            <person name="Wilken P.M."/>
            <person name="An Z."/>
            <person name="de Beer Z.W."/>
            <person name="De Vos L."/>
            <person name="Chen L."/>
            <person name="Duong T.A."/>
            <person name="Gao Y."/>
            <person name="Hammerbacher A."/>
            <person name="Kikkert J.R."/>
            <person name="Li Y."/>
            <person name="Li H."/>
            <person name="Li K."/>
            <person name="Li Q."/>
            <person name="Liu X."/>
            <person name="Ma X."/>
            <person name="Naidoo K."/>
            <person name="Pethybridge S.J."/>
            <person name="Sun J."/>
            <person name="Steenkamp E.T."/>
            <person name="van der Nest M.A."/>
            <person name="van Wyk S."/>
            <person name="Wingfield M.J."/>
            <person name="Xiong C."/>
            <person name="Yue Q."/>
            <person name="Zhang X."/>
        </authorList>
    </citation>
    <scope>NUCLEOTIDE SEQUENCE [LARGE SCALE GENOMIC DNA]</scope>
    <source>
        <strain evidence="13 14">BP6252</strain>
    </source>
</reference>
<feature type="compositionally biased region" description="Polar residues" evidence="10">
    <location>
        <begin position="1138"/>
        <end position="1158"/>
    </location>
</feature>
<sequence length="1172" mass="125291">MVCFKEKFFLLVLVTVVSAKNVSLYPPLYMKHSNSTPIFVNTTGKTANPLILALGVDQKLEKRQTTTLPTALPEHHVSMVHAVERMASVVIHPLNAQAQPVCQIAMPRQNAESTHLQLHPVAPSMSAAHILDSAVPPILKSKLLMDENLTNTNEDFCLTTGATPCQDGYGSCGNVTEPSCSGASTKTRSIGYYESWSSTRTCDSRKPSDLDLTGLSHINFAFAFFNPTTFEMSPMDSGDPTLYSEFADVKSNYPGLQTYISVGGWSFNDDTNSPNTRTAFSDMVSSSSNRAAFISSLSSFMQTYGFDGVDLDWEYPAASDRGGVAADTANYVSLVKELRSEFGSKKGVTATLPSSFWYLQGFDVAGMADYVNWFNFMSYDIHGTWDSTSKFTGPYIRPHTNWTEITQGLDLLWRAGVSPDKVTLGLGWYGRSFTLTDETCVTPNGVCMFSAGGSPGECTASSGTLSNAEIMRIIDEYSLQPTYDDVAAVNWIFWQGSQWVSYDDGVSMQAKIDRANALCLGGTMIWSIDQDNTNYDSMSDFLGIGPTNGNTAEQTTLLKEQLAVATTATSVQTSCYWSFCGKGCDDAYYPVTQAKGEIGNNGADASINTVCTGTDVQSLCCAPGTTLGTCQWEGWNGVGMACSAACSNDSAIVIAENTNHYYSDPDTSTLEDQTCNGGFQAYCCLGFVASSTANTGSLDLIDQTTSSKRSLEKRGLNTAVGRVCLSAAEIAVEAIAAAAAAWFTFGVSEIVFAAEVAANVVCLALAAAATVEAAVAAAAAGSVSVGTSVAIGIASHAMVLRTKRPASGSQGGSAPKKPKTGNSGGAKTAYGQWNIATYPTTSDATSCDCSVTYTCVYGMVATAGGWDEICDNQRYAIDKLLNGNTVYHYGKRLGDSNYAKAQWSPQHSGWQAAAQTAINNVARCQVDEFPMGSLAEGVLPNPQACRLVNGPANGRQGTDFQQFLLAQYTPCSSYKQNVCGTTSPDVPITWAFSGMDAVRAAGSNAAPHFVQYYGFDSQTPGSECWATATFNDPSGNPVVSTVTDHGFRVLNDDPIITNAAYGWPLQSYRPSPYANQANQPSSIASAQYQKRQDVLASLRGESPGYDIDCARCDVFVDKSGREFHQPHWRRHHRHFPSQVATTTAAAPEGTNTASSAGSTPVHKVPRETGVVL</sequence>
<dbReference type="GO" id="GO:0000272">
    <property type="term" value="P:polysaccharide catabolic process"/>
    <property type="evidence" value="ECO:0007669"/>
    <property type="project" value="UniProtKB-KW"/>
</dbReference>
<keyword evidence="6" id="KW-0119">Carbohydrate metabolism</keyword>
<feature type="domain" description="GH18" evidence="12">
    <location>
        <begin position="187"/>
        <end position="545"/>
    </location>
</feature>
<evidence type="ECO:0000256" key="7">
    <source>
        <dbReference type="ARBA" id="ARBA00023295"/>
    </source>
</evidence>
<dbReference type="InterPro" id="IPR011583">
    <property type="entry name" value="Chitinase_II/V-like_cat"/>
</dbReference>
<dbReference type="OrthoDB" id="73875at2759"/>
<dbReference type="SUPFAM" id="SSF51445">
    <property type="entry name" value="(Trans)glycosidases"/>
    <property type="match status" value="1"/>
</dbReference>
<evidence type="ECO:0000256" key="11">
    <source>
        <dbReference type="SAM" id="SignalP"/>
    </source>
</evidence>
<evidence type="ECO:0000256" key="10">
    <source>
        <dbReference type="SAM" id="MobiDB-lite"/>
    </source>
</evidence>
<comment type="catalytic activity">
    <reaction evidence="1">
        <text>Random endo-hydrolysis of N-acetyl-beta-D-glucosaminide (1-&gt;4)-beta-linkages in chitin and chitodextrins.</text>
        <dbReference type="EC" id="3.2.1.14"/>
    </reaction>
</comment>
<evidence type="ECO:0000256" key="3">
    <source>
        <dbReference type="ARBA" id="ARBA00012729"/>
    </source>
</evidence>
<dbReference type="GO" id="GO:0006032">
    <property type="term" value="P:chitin catabolic process"/>
    <property type="evidence" value="ECO:0007669"/>
    <property type="project" value="UniProtKB-KW"/>
</dbReference>